<dbReference type="SMART" id="SM00356">
    <property type="entry name" value="ZnF_C3H1"/>
    <property type="match status" value="3"/>
</dbReference>
<keyword evidence="14" id="KW-1185">Reference proteome</keyword>
<feature type="domain" description="C3H1-type" evidence="10">
    <location>
        <begin position="575"/>
        <end position="602"/>
    </location>
</feature>
<feature type="zinc finger region" description="C3H1-type" evidence="8">
    <location>
        <begin position="609"/>
        <end position="636"/>
    </location>
</feature>
<feature type="zinc finger region" description="C3H1-type" evidence="8">
    <location>
        <begin position="540"/>
        <end position="567"/>
    </location>
</feature>
<dbReference type="InterPro" id="IPR002867">
    <property type="entry name" value="IBR_dom"/>
</dbReference>
<feature type="zinc finger region" description="C3H1-type" evidence="8">
    <location>
        <begin position="575"/>
        <end position="602"/>
    </location>
</feature>
<feature type="region of interest" description="Disordered" evidence="9">
    <location>
        <begin position="481"/>
        <end position="501"/>
    </location>
</feature>
<feature type="compositionally biased region" description="Polar residues" evidence="9">
    <location>
        <begin position="487"/>
        <end position="500"/>
    </location>
</feature>
<dbReference type="OrthoDB" id="10009520at2759"/>
<feature type="domain" description="MYND-type" evidence="11">
    <location>
        <begin position="13"/>
        <end position="60"/>
    </location>
</feature>
<evidence type="ECO:0000256" key="6">
    <source>
        <dbReference type="ARBA" id="ARBA00022833"/>
    </source>
</evidence>
<dbReference type="GO" id="GO:0045892">
    <property type="term" value="P:negative regulation of DNA-templated transcription"/>
    <property type="evidence" value="ECO:0007669"/>
    <property type="project" value="InterPro"/>
</dbReference>
<accession>A0A8H6ENH2</accession>
<dbReference type="SUPFAM" id="SSF90229">
    <property type="entry name" value="CCCH zinc finger"/>
    <property type="match status" value="3"/>
</dbReference>
<dbReference type="InterPro" id="IPR002893">
    <property type="entry name" value="Znf_MYND"/>
</dbReference>
<evidence type="ECO:0000256" key="3">
    <source>
        <dbReference type="ARBA" id="ARBA00022737"/>
    </source>
</evidence>
<dbReference type="Gene3D" id="6.10.140.2220">
    <property type="match status" value="1"/>
</dbReference>
<dbReference type="SUPFAM" id="SSF144232">
    <property type="entry name" value="HIT/MYND zinc finger-like"/>
    <property type="match status" value="1"/>
</dbReference>
<dbReference type="GO" id="GO:0005634">
    <property type="term" value="C:nucleus"/>
    <property type="evidence" value="ECO:0007669"/>
    <property type="project" value="TreeGrafter"/>
</dbReference>
<dbReference type="Gene3D" id="4.10.1000.10">
    <property type="entry name" value="Zinc finger, CCCH-type"/>
    <property type="match status" value="1"/>
</dbReference>
<protein>
    <submittedName>
        <fullName evidence="13">Putative mynd finger family protein</fullName>
    </submittedName>
</protein>
<dbReference type="PROSITE" id="PS51873">
    <property type="entry name" value="TRIAD"/>
    <property type="match status" value="1"/>
</dbReference>
<keyword evidence="6 8" id="KW-0862">Zinc</keyword>
<organism evidence="13 14">
    <name type="scientific">Botrytis fragariae</name>
    <dbReference type="NCBI Taxonomy" id="1964551"/>
    <lineage>
        <taxon>Eukaryota</taxon>
        <taxon>Fungi</taxon>
        <taxon>Dikarya</taxon>
        <taxon>Ascomycota</taxon>
        <taxon>Pezizomycotina</taxon>
        <taxon>Leotiomycetes</taxon>
        <taxon>Helotiales</taxon>
        <taxon>Sclerotiniaceae</taxon>
        <taxon>Botrytis</taxon>
    </lineage>
</organism>
<evidence type="ECO:0000256" key="1">
    <source>
        <dbReference type="ARBA" id="ARBA00022679"/>
    </source>
</evidence>
<dbReference type="InterPro" id="IPR044066">
    <property type="entry name" value="TRIAD_supradom"/>
</dbReference>
<dbReference type="InterPro" id="IPR027974">
    <property type="entry name" value="DUF4470"/>
</dbReference>
<evidence type="ECO:0000256" key="9">
    <source>
        <dbReference type="SAM" id="MobiDB-lite"/>
    </source>
</evidence>
<evidence type="ECO:0000313" key="14">
    <source>
        <dbReference type="Proteomes" id="UP000531561"/>
    </source>
</evidence>
<feature type="domain" description="RING-type" evidence="12">
    <location>
        <begin position="1143"/>
        <end position="1346"/>
    </location>
</feature>
<evidence type="ECO:0000256" key="8">
    <source>
        <dbReference type="PROSITE-ProRule" id="PRU00723"/>
    </source>
</evidence>
<evidence type="ECO:0000256" key="5">
    <source>
        <dbReference type="ARBA" id="ARBA00022786"/>
    </source>
</evidence>
<dbReference type="GeneID" id="59254659"/>
<dbReference type="Pfam" id="PF14737">
    <property type="entry name" value="DUF4470"/>
    <property type="match status" value="1"/>
</dbReference>
<gene>
    <name evidence="13" type="ORF">Bfra_000521</name>
</gene>
<dbReference type="Proteomes" id="UP000531561">
    <property type="component" value="Unassembled WGS sequence"/>
</dbReference>
<dbReference type="Pfam" id="PF00642">
    <property type="entry name" value="zf-CCCH"/>
    <property type="match status" value="1"/>
</dbReference>
<sequence>MAGSSQKHPKVTCANVDQDEDDGGIPCTNIASKACNGCFLVQYCSKHYQVAHWKPHKKDCKYPFIKKSWRPQWDVEKRRLAFIGDNDDPALAEQWVTLVQHGKKKYLWGSVPAIDIIQSCKNEGKDLPEQLNLLFAASGDIRNVVKSLVELPIAYEGRCELIINDKDFDIVARNAMLLLTALVFDPMEAADIMIHIWYSAFITESYLGKLREKVLPLIEDVCEKVAGRPAQSLQSKTWTFGTRSISLVLPKASWDLLPSFFRIPDGLSASKAQKVMVDTTLPPSRRDYIEREFYTRPPAWRVCATQFRTDGILLPFGHSRKDFNMPNLTLFQSTEFWPMMDSADPLEGWPLEGHLSKPSMARNDIYGSLYFYLQDQLQSFCERIENLKIRFQLFELDAVDLPGIMKGRGVGKYYFDRIEVSNIGDRGYIGPRKLLMTFAPYLKRKSQNPHATFLVLFLNAVHESRTDKDYIDSIATDSAKSHRKSTHQQLSNAIDPTRGSNLHDATFHDTTITTNTPDSILSLMSSDENQPSGQNLRPIATKLIACKFLAKGHCQKGEDCPFSHGIEPATPSQKLSATPLCSFFVRGRCQRGDNCPFSHEIEVEASSKARIRTTCSFFARGKCTKGGDCLYLHSPIEPDHKATKLPDTQNTKKTRPFSSTIIDTSFAVLNVPSAVTKNYDNVPKGMIARAISGAFTMFGDGAKVYKIAVPSDFTTIRITGLPQDTNIEYIETMLARLDLGTCGICIRITRIGTPPSVLAYLRLEDSTVGSVLSEELESGWRKLKMYSQIKASPVPTSLFPVSGFSSEVDFREVFLSWYRSSKMAILKYANEDVANMICINFNDGYYRVVGKHLACESPVISHILTDQKHRFLCILKNVPVFADKEDILGAMDEKYRPDELEIGRPSYEASDEVSREYVKKLCSVIGPVESWDPVQDPAAKRVKSQVEDEKKSLIGQRVTIRAYPSTDVAKKFTTLKIKGEPGENFSNARNKLEKVLIGTVALEEGKPVWNDYFMQPIGLMKIKRVSNDHNVVIDRDRTRQQLWLYGSPRDIDSAQHTLHKIITSGVEGYAIKLTPSDFSWVAGGGFDQIVSVLGKDVASIDTLSNPKKILLAGSPKNYHTAMAVIKSRSAAAGKIDKIETGDDKDNCSVCWCPAECPIRINCSHLYCLQCFEHLCSSTTSSDKEVSINCTAVGCDVVLSLQEIEQNLSSRSFEQLLEASFTSYIRHHRDDFHHCPTADCEQVYRVNSPTKSRTCARCLVETCIPCHASHQGQVCADYKYKKRVGDEAHVKDEEKWSNHLSIKNEDLGLGEGVKEDLIKFDVPKVKRGMGFHGTQMLERIQQELGGW</sequence>
<dbReference type="PANTHER" id="PTHR13119:SF12">
    <property type="entry name" value="PROTEIN SUPPRESSOR OF SABLE"/>
    <property type="match status" value="1"/>
</dbReference>
<evidence type="ECO:0000256" key="7">
    <source>
        <dbReference type="PROSITE-ProRule" id="PRU00134"/>
    </source>
</evidence>
<dbReference type="CDD" id="cd20335">
    <property type="entry name" value="BRcat_RBR"/>
    <property type="match status" value="1"/>
</dbReference>
<keyword evidence="5" id="KW-0833">Ubl conjugation pathway</keyword>
<name>A0A8H6ENH2_9HELO</name>
<proteinExistence type="predicted"/>
<evidence type="ECO:0000259" key="12">
    <source>
        <dbReference type="PROSITE" id="PS51873"/>
    </source>
</evidence>
<feature type="domain" description="C3H1-type" evidence="10">
    <location>
        <begin position="540"/>
        <end position="567"/>
    </location>
</feature>
<dbReference type="EMBL" id="JABFCT010000002">
    <property type="protein sequence ID" value="KAF5878355.1"/>
    <property type="molecule type" value="Genomic_DNA"/>
</dbReference>
<evidence type="ECO:0000256" key="4">
    <source>
        <dbReference type="ARBA" id="ARBA00022771"/>
    </source>
</evidence>
<dbReference type="GO" id="GO:0003723">
    <property type="term" value="F:RNA binding"/>
    <property type="evidence" value="ECO:0007669"/>
    <property type="project" value="InterPro"/>
</dbReference>
<keyword evidence="1" id="KW-0808">Transferase</keyword>
<evidence type="ECO:0000259" key="10">
    <source>
        <dbReference type="PROSITE" id="PS50103"/>
    </source>
</evidence>
<keyword evidence="2 8" id="KW-0479">Metal-binding</keyword>
<dbReference type="PROSITE" id="PS50103">
    <property type="entry name" value="ZF_C3H1"/>
    <property type="match status" value="3"/>
</dbReference>
<dbReference type="SUPFAM" id="SSF57850">
    <property type="entry name" value="RING/U-box"/>
    <property type="match status" value="1"/>
</dbReference>
<dbReference type="Pfam" id="PF01485">
    <property type="entry name" value="IBR"/>
    <property type="match status" value="1"/>
</dbReference>
<dbReference type="GO" id="GO:0016740">
    <property type="term" value="F:transferase activity"/>
    <property type="evidence" value="ECO:0007669"/>
    <property type="project" value="UniProtKB-KW"/>
</dbReference>
<dbReference type="Pfam" id="PF01753">
    <property type="entry name" value="zf-MYND"/>
    <property type="match status" value="1"/>
</dbReference>
<evidence type="ECO:0000256" key="2">
    <source>
        <dbReference type="ARBA" id="ARBA00022723"/>
    </source>
</evidence>
<dbReference type="PROSITE" id="PS50865">
    <property type="entry name" value="ZF_MYND_2"/>
    <property type="match status" value="1"/>
</dbReference>
<dbReference type="InterPro" id="IPR036855">
    <property type="entry name" value="Znf_CCCH_sf"/>
</dbReference>
<dbReference type="InterPro" id="IPR045124">
    <property type="entry name" value="Su(sable)-like"/>
</dbReference>
<keyword evidence="3" id="KW-0677">Repeat</keyword>
<feature type="domain" description="C3H1-type" evidence="10">
    <location>
        <begin position="609"/>
        <end position="636"/>
    </location>
</feature>
<dbReference type="InterPro" id="IPR000571">
    <property type="entry name" value="Znf_CCCH"/>
</dbReference>
<reference evidence="13 14" key="1">
    <citation type="journal article" date="2020" name="Phytopathology">
        <title>A high-quality genome resource of Botrytis fragariae, a new and rapidly spreading fungal pathogen causing strawberry gray mold in the U.S.A.</title>
        <authorList>
            <person name="Wu Y."/>
            <person name="Saski C.A."/>
            <person name="Schnabel G."/>
            <person name="Xiao S."/>
            <person name="Hu M."/>
        </authorList>
    </citation>
    <scope>NUCLEOTIDE SEQUENCE [LARGE SCALE GENOMIC DNA]</scope>
    <source>
        <strain evidence="13 14">BVB16</strain>
    </source>
</reference>
<keyword evidence="4 7" id="KW-0863">Zinc-finger</keyword>
<dbReference type="RefSeq" id="XP_037197300.1">
    <property type="nucleotide sequence ID" value="XM_037330967.1"/>
</dbReference>
<dbReference type="PANTHER" id="PTHR13119">
    <property type="entry name" value="ZINC FINGER CCCH DOMAIN-CONTAINING PROTEI"/>
    <property type="match status" value="1"/>
</dbReference>
<dbReference type="CDD" id="cd16449">
    <property type="entry name" value="RING-HC"/>
    <property type="match status" value="1"/>
</dbReference>
<evidence type="ECO:0000259" key="11">
    <source>
        <dbReference type="PROSITE" id="PS50865"/>
    </source>
</evidence>
<evidence type="ECO:0000313" key="13">
    <source>
        <dbReference type="EMBL" id="KAF5878355.1"/>
    </source>
</evidence>
<comment type="caution">
    <text evidence="13">The sequence shown here is derived from an EMBL/GenBank/DDBJ whole genome shotgun (WGS) entry which is preliminary data.</text>
</comment>
<dbReference type="GO" id="GO:0008270">
    <property type="term" value="F:zinc ion binding"/>
    <property type="evidence" value="ECO:0007669"/>
    <property type="project" value="UniProtKB-KW"/>
</dbReference>
<dbReference type="Pfam" id="PF14608">
    <property type="entry name" value="zf-CCCH_2"/>
    <property type="match status" value="2"/>
</dbReference>